<accession>A0A2N9JEL2</accession>
<sequence>MTPNAAPKWLLVIVNKVDLYWSEIEAARNRYYIHGDSDFSSIARELLQRVGTNRLQYRMLPVSTGAADYLFDSARGRINASSELNTAQAGASIEALMETLEELTNV</sequence>
<dbReference type="EMBL" id="LT985188">
    <property type="protein sequence ID" value="SPD85979.1"/>
    <property type="molecule type" value="Genomic_DNA"/>
</dbReference>
<dbReference type="AlphaFoldDB" id="A0A2N9JEL2"/>
<name>A0A2N9JEL2_9ACTN</name>
<reference evidence="1 2" key="1">
    <citation type="submission" date="2018-02" db="EMBL/GenBank/DDBJ databases">
        <authorList>
            <person name="Cohen D.B."/>
            <person name="Kent A.D."/>
        </authorList>
    </citation>
    <scope>NUCLEOTIDE SEQUENCE [LARGE SCALE GENOMIC DNA]</scope>
    <source>
        <strain evidence="1">1</strain>
    </source>
</reference>
<dbReference type="KEGG" id="mgg:MPLG2_0943"/>
<gene>
    <name evidence="1" type="ORF">MPLG2_0943</name>
</gene>
<protein>
    <submittedName>
        <fullName evidence="1">Uncharacterized protein</fullName>
    </submittedName>
</protein>
<keyword evidence="2" id="KW-1185">Reference proteome</keyword>
<dbReference type="Proteomes" id="UP000238164">
    <property type="component" value="Chromosome 1"/>
</dbReference>
<organism evidence="1 2">
    <name type="scientific">Micropruina glycogenica</name>
    <dbReference type="NCBI Taxonomy" id="75385"/>
    <lineage>
        <taxon>Bacteria</taxon>
        <taxon>Bacillati</taxon>
        <taxon>Actinomycetota</taxon>
        <taxon>Actinomycetes</taxon>
        <taxon>Propionibacteriales</taxon>
        <taxon>Nocardioidaceae</taxon>
        <taxon>Micropruina</taxon>
    </lineage>
</organism>
<evidence type="ECO:0000313" key="2">
    <source>
        <dbReference type="Proteomes" id="UP000238164"/>
    </source>
</evidence>
<evidence type="ECO:0000313" key="1">
    <source>
        <dbReference type="EMBL" id="SPD85979.1"/>
    </source>
</evidence>
<proteinExistence type="predicted"/>